<keyword evidence="2" id="KW-1133">Transmembrane helix</keyword>
<evidence type="ECO:0000313" key="3">
    <source>
        <dbReference type="EnsemblPlants" id="OB05G12520.1"/>
    </source>
</evidence>
<dbReference type="AlphaFoldDB" id="J3M3S8"/>
<sequence length="184" mass="19728">MASPPLALVSSPTARPPPRRRLLYLKATSRASTSSSSSRVLSHGGAGAATRRPLPQPQPTLVAAPARSQPPPLAAGAVRGDAVMGLAFLLLVLAVVMSSFLSLAILSFPTWRALKRLEIVGHELSKVVAEEVQGTLSSLKLSCLEINDLTSQLKNFRQRLMKVYLNRTSVDARSQTGRPKQVNI</sequence>
<dbReference type="OMA" id="SFPTWRA"/>
<feature type="transmembrane region" description="Helical" evidence="2">
    <location>
        <begin position="82"/>
        <end position="106"/>
    </location>
</feature>
<evidence type="ECO:0000256" key="1">
    <source>
        <dbReference type="SAM" id="MobiDB-lite"/>
    </source>
</evidence>
<feature type="compositionally biased region" description="Low complexity" evidence="1">
    <location>
        <begin position="27"/>
        <end position="39"/>
    </location>
</feature>
<dbReference type="PANTHER" id="PTHR33825:SF4">
    <property type="entry name" value="OS05G0137600 PROTEIN"/>
    <property type="match status" value="1"/>
</dbReference>
<evidence type="ECO:0000256" key="2">
    <source>
        <dbReference type="SAM" id="Phobius"/>
    </source>
</evidence>
<name>J3M3S8_ORYBR</name>
<dbReference type="Proteomes" id="UP000006038">
    <property type="component" value="Chromosome 5"/>
</dbReference>
<dbReference type="eggNOG" id="ENOG502S8C9">
    <property type="taxonomic scope" value="Eukaryota"/>
</dbReference>
<reference evidence="3" key="2">
    <citation type="submission" date="2013-04" db="UniProtKB">
        <authorList>
            <consortium name="EnsemblPlants"/>
        </authorList>
    </citation>
    <scope>IDENTIFICATION</scope>
</reference>
<protein>
    <submittedName>
        <fullName evidence="3">Uncharacterized protein</fullName>
    </submittedName>
</protein>
<dbReference type="Gramene" id="OB05G12520.1">
    <property type="protein sequence ID" value="OB05G12520.1"/>
    <property type="gene ID" value="OB05G12520"/>
</dbReference>
<dbReference type="HOGENOM" id="CLU_1565407_0_0_1"/>
<organism evidence="3">
    <name type="scientific">Oryza brachyantha</name>
    <name type="common">malo sina</name>
    <dbReference type="NCBI Taxonomy" id="4533"/>
    <lineage>
        <taxon>Eukaryota</taxon>
        <taxon>Viridiplantae</taxon>
        <taxon>Streptophyta</taxon>
        <taxon>Embryophyta</taxon>
        <taxon>Tracheophyta</taxon>
        <taxon>Spermatophyta</taxon>
        <taxon>Magnoliopsida</taxon>
        <taxon>Liliopsida</taxon>
        <taxon>Poales</taxon>
        <taxon>Poaceae</taxon>
        <taxon>BOP clade</taxon>
        <taxon>Oryzoideae</taxon>
        <taxon>Oryzeae</taxon>
        <taxon>Oryzinae</taxon>
        <taxon>Oryza</taxon>
    </lineage>
</organism>
<keyword evidence="2" id="KW-0472">Membrane</keyword>
<feature type="region of interest" description="Disordered" evidence="1">
    <location>
        <begin position="1"/>
        <end position="69"/>
    </location>
</feature>
<accession>J3M3S8</accession>
<keyword evidence="4" id="KW-1185">Reference proteome</keyword>
<keyword evidence="2" id="KW-0812">Transmembrane</keyword>
<evidence type="ECO:0000313" key="4">
    <source>
        <dbReference type="Proteomes" id="UP000006038"/>
    </source>
</evidence>
<dbReference type="PANTHER" id="PTHR33825">
    <property type="entry name" value="CHITINASE-LIKE PROTEIN"/>
    <property type="match status" value="1"/>
</dbReference>
<reference evidence="3" key="1">
    <citation type="journal article" date="2013" name="Nat. Commun.">
        <title>Whole-genome sequencing of Oryza brachyantha reveals mechanisms underlying Oryza genome evolution.</title>
        <authorList>
            <person name="Chen J."/>
            <person name="Huang Q."/>
            <person name="Gao D."/>
            <person name="Wang J."/>
            <person name="Lang Y."/>
            <person name="Liu T."/>
            <person name="Li B."/>
            <person name="Bai Z."/>
            <person name="Luis Goicoechea J."/>
            <person name="Liang C."/>
            <person name="Chen C."/>
            <person name="Zhang W."/>
            <person name="Sun S."/>
            <person name="Liao Y."/>
            <person name="Zhang X."/>
            <person name="Yang L."/>
            <person name="Song C."/>
            <person name="Wang M."/>
            <person name="Shi J."/>
            <person name="Liu G."/>
            <person name="Liu J."/>
            <person name="Zhou H."/>
            <person name="Zhou W."/>
            <person name="Yu Q."/>
            <person name="An N."/>
            <person name="Chen Y."/>
            <person name="Cai Q."/>
            <person name="Wang B."/>
            <person name="Liu B."/>
            <person name="Min J."/>
            <person name="Huang Y."/>
            <person name="Wu H."/>
            <person name="Li Z."/>
            <person name="Zhang Y."/>
            <person name="Yin Y."/>
            <person name="Song W."/>
            <person name="Jiang J."/>
            <person name="Jackson S.A."/>
            <person name="Wing R.A."/>
            <person name="Wang J."/>
            <person name="Chen M."/>
        </authorList>
    </citation>
    <scope>NUCLEOTIDE SEQUENCE [LARGE SCALE GENOMIC DNA]</scope>
    <source>
        <strain evidence="3">cv. IRGC 101232</strain>
    </source>
</reference>
<dbReference type="EnsemblPlants" id="OB05G12520.1">
    <property type="protein sequence ID" value="OB05G12520.1"/>
    <property type="gene ID" value="OB05G12520"/>
</dbReference>
<proteinExistence type="predicted"/>